<name>A0A813IKX9_POLGL</name>
<reference evidence="2" key="1">
    <citation type="submission" date="2021-02" db="EMBL/GenBank/DDBJ databases">
        <authorList>
            <person name="Dougan E. K."/>
            <person name="Rhodes N."/>
            <person name="Thang M."/>
            <person name="Chan C."/>
        </authorList>
    </citation>
    <scope>NUCLEOTIDE SEQUENCE</scope>
</reference>
<sequence length="350" mass="37704">MSTPSGRCPSQEEAKEQQQDPWRSSLSGLAPWSYLSTSLEDVQEIASYGNLPAAALDQVFEGAQILEALNAVLKQRLHWYVYLWRSRRHWAVVLRPDLDHEDPTLLARVDTDLLRKTSSLRASAASPEEPGDETEQNEVMVQIPARRLFLTFELLLSSGASQDFFPRLRVYPDFDISNDNVEMCGFSGPQALSELSALAQQVVCRYRMHGLLGCNCQHFASDFLTELRTGAADGSPLPDDVRLSQAAETGVRAISIVNGLAKGISGAKAAFALSSSVIIGGAPACAGTAVAACGLAVLTGHVLLGCAVGAVGSASIRRSYEWLHSRHRIQADDPPIAEPAGEQQTADTST</sequence>
<protein>
    <submittedName>
        <fullName evidence="2">Uncharacterized protein</fullName>
    </submittedName>
</protein>
<dbReference type="EMBL" id="CAJNNW010013230">
    <property type="protein sequence ID" value="CAE8655179.1"/>
    <property type="molecule type" value="Genomic_DNA"/>
</dbReference>
<evidence type="ECO:0000313" key="3">
    <source>
        <dbReference type="Proteomes" id="UP000626109"/>
    </source>
</evidence>
<gene>
    <name evidence="2" type="ORF">PGLA2088_LOCUS11460</name>
</gene>
<feature type="region of interest" description="Disordered" evidence="1">
    <location>
        <begin position="331"/>
        <end position="350"/>
    </location>
</feature>
<comment type="caution">
    <text evidence="2">The sequence shown here is derived from an EMBL/GenBank/DDBJ whole genome shotgun (WGS) entry which is preliminary data.</text>
</comment>
<feature type="region of interest" description="Disordered" evidence="1">
    <location>
        <begin position="1"/>
        <end position="24"/>
    </location>
</feature>
<proteinExistence type="predicted"/>
<evidence type="ECO:0000313" key="2">
    <source>
        <dbReference type="EMBL" id="CAE8655179.1"/>
    </source>
</evidence>
<dbReference type="AlphaFoldDB" id="A0A813IKX9"/>
<evidence type="ECO:0000256" key="1">
    <source>
        <dbReference type="SAM" id="MobiDB-lite"/>
    </source>
</evidence>
<dbReference type="Proteomes" id="UP000626109">
    <property type="component" value="Unassembled WGS sequence"/>
</dbReference>
<organism evidence="2 3">
    <name type="scientific">Polarella glacialis</name>
    <name type="common">Dinoflagellate</name>
    <dbReference type="NCBI Taxonomy" id="89957"/>
    <lineage>
        <taxon>Eukaryota</taxon>
        <taxon>Sar</taxon>
        <taxon>Alveolata</taxon>
        <taxon>Dinophyceae</taxon>
        <taxon>Suessiales</taxon>
        <taxon>Suessiaceae</taxon>
        <taxon>Polarella</taxon>
    </lineage>
</organism>
<accession>A0A813IKX9</accession>